<evidence type="ECO:0000256" key="1">
    <source>
        <dbReference type="ARBA" id="ARBA00004664"/>
    </source>
</evidence>
<accession>A0A7R8ZK59</accession>
<keyword evidence="11" id="KW-0413">Isomerase</keyword>
<dbReference type="Pfam" id="PF21948">
    <property type="entry name" value="LplA-B_cat"/>
    <property type="match status" value="1"/>
</dbReference>
<dbReference type="GO" id="GO:0004640">
    <property type="term" value="F:phosphoribosylanthranilate isomerase activity"/>
    <property type="evidence" value="ECO:0007669"/>
    <property type="project" value="UniProtKB-EC"/>
</dbReference>
<dbReference type="CDD" id="cd00405">
    <property type="entry name" value="PRAI"/>
    <property type="match status" value="1"/>
</dbReference>
<comment type="pathway">
    <text evidence="2">Protein modification; protein lipoylation via endogenous pathway; protein N(6)-(lipoyl)lysine from octanoyl-[acyl-carrier-protein]: step 1/2.</text>
</comment>
<dbReference type="SUPFAM" id="SSF51366">
    <property type="entry name" value="Ribulose-phoshate binding barrel"/>
    <property type="match status" value="1"/>
</dbReference>
<dbReference type="InterPro" id="IPR013785">
    <property type="entry name" value="Aldolase_TIM"/>
</dbReference>
<keyword evidence="6" id="KW-0963">Cytoplasm</keyword>
<organism evidence="15">
    <name type="scientific">Cyprideis torosa</name>
    <dbReference type="NCBI Taxonomy" id="163714"/>
    <lineage>
        <taxon>Eukaryota</taxon>
        <taxon>Metazoa</taxon>
        <taxon>Ecdysozoa</taxon>
        <taxon>Arthropoda</taxon>
        <taxon>Crustacea</taxon>
        <taxon>Oligostraca</taxon>
        <taxon>Ostracoda</taxon>
        <taxon>Podocopa</taxon>
        <taxon>Podocopida</taxon>
        <taxon>Cytherocopina</taxon>
        <taxon>Cytheroidea</taxon>
        <taxon>Cytherideidae</taxon>
        <taxon>Cyprideis</taxon>
    </lineage>
</organism>
<evidence type="ECO:0000256" key="3">
    <source>
        <dbReference type="ARBA" id="ARBA00007907"/>
    </source>
</evidence>
<evidence type="ECO:0000256" key="5">
    <source>
        <dbReference type="ARBA" id="ARBA00012572"/>
    </source>
</evidence>
<dbReference type="PROSITE" id="PS51733">
    <property type="entry name" value="BPL_LPL_CATALYTIC"/>
    <property type="match status" value="1"/>
</dbReference>
<comment type="pathway">
    <text evidence="1">Amino-acid biosynthesis; L-tryptophan biosynthesis; L-tryptophan from chorismate: step 3/5.</text>
</comment>
<sequence>MKQRINFKDLGTEQDYVQTWEYQQALQQELIQLQETGQERKAYLLFLEHPHVYTLGKSGDANHLLVSKEQLEKMGATFVPTNRGGDITYHGPGQLVGYPIMDLHYFKQDIHWYMRQLEEVLIRTLAEYHIEGQRSEESDSIDENGPYGVINFEDIELDEDQMFYEIILDAIQHIGKENLPEKSPRYVGDFELPPLPASIRKIGVFQNQETDLILELVEEHHLDGVQLHGEETAESCSELKDRGLTILKAFSPQLHFDWDQLEDYFLVVDYFLFDTSIKGQSGGTGKKFDWDLLHNYDGNVPFLLSGGIGPKDAAAILSIDHPMLAGVDVNSGFEIKPGLKDLEKLSFFMEEIKT</sequence>
<evidence type="ECO:0000256" key="2">
    <source>
        <dbReference type="ARBA" id="ARBA00004821"/>
    </source>
</evidence>
<dbReference type="InterPro" id="IPR001240">
    <property type="entry name" value="PRAI_dom"/>
</dbReference>
<gene>
    <name evidence="15" type="ORF">CTOB1V02_LOCUS5468</name>
</gene>
<evidence type="ECO:0000256" key="6">
    <source>
        <dbReference type="ARBA" id="ARBA00022490"/>
    </source>
</evidence>
<keyword evidence="12" id="KW-0012">Acyltransferase</keyword>
<name>A0A7R8ZK59_9CRUS</name>
<dbReference type="InterPro" id="IPR011060">
    <property type="entry name" value="RibuloseP-bd_barrel"/>
</dbReference>
<dbReference type="AlphaFoldDB" id="A0A7R8ZK59"/>
<reference evidence="15" key="1">
    <citation type="submission" date="2020-11" db="EMBL/GenBank/DDBJ databases">
        <authorList>
            <person name="Tran Van P."/>
        </authorList>
    </citation>
    <scope>NUCLEOTIDE SEQUENCE</scope>
</reference>
<dbReference type="InterPro" id="IPR004143">
    <property type="entry name" value="BPL_LPL_catalytic"/>
</dbReference>
<evidence type="ECO:0000313" key="15">
    <source>
        <dbReference type="EMBL" id="CAD7227564.1"/>
    </source>
</evidence>
<evidence type="ECO:0000256" key="11">
    <source>
        <dbReference type="ARBA" id="ARBA00023235"/>
    </source>
</evidence>
<dbReference type="HAMAP" id="MF_00135">
    <property type="entry name" value="PRAI"/>
    <property type="match status" value="1"/>
</dbReference>
<proteinExistence type="inferred from homology"/>
<dbReference type="GO" id="GO:0033819">
    <property type="term" value="F:lipoyl(octanoyl) transferase activity"/>
    <property type="evidence" value="ECO:0007669"/>
    <property type="project" value="UniProtKB-EC"/>
</dbReference>
<dbReference type="Gene3D" id="3.20.20.70">
    <property type="entry name" value="Aldolase class I"/>
    <property type="match status" value="1"/>
</dbReference>
<evidence type="ECO:0000256" key="8">
    <source>
        <dbReference type="ARBA" id="ARBA00022679"/>
    </source>
</evidence>
<evidence type="ECO:0000256" key="9">
    <source>
        <dbReference type="ARBA" id="ARBA00022822"/>
    </source>
</evidence>
<dbReference type="InterPro" id="IPR000544">
    <property type="entry name" value="Octanoyltransferase"/>
</dbReference>
<keyword evidence="7" id="KW-0028">Amino-acid biosynthesis</keyword>
<dbReference type="PROSITE" id="PS01313">
    <property type="entry name" value="LIPB"/>
    <property type="match status" value="1"/>
</dbReference>
<evidence type="ECO:0000256" key="14">
    <source>
        <dbReference type="ARBA" id="ARBA00033331"/>
    </source>
</evidence>
<keyword evidence="8" id="KW-0808">Transferase</keyword>
<dbReference type="Pfam" id="PF00697">
    <property type="entry name" value="PRAI"/>
    <property type="match status" value="1"/>
</dbReference>
<dbReference type="NCBIfam" id="TIGR00214">
    <property type="entry name" value="lipB"/>
    <property type="match status" value="1"/>
</dbReference>
<comment type="similarity">
    <text evidence="3">Belongs to the LipB family.</text>
</comment>
<dbReference type="UniPathway" id="UPA00035">
    <property type="reaction ID" value="UER00042"/>
</dbReference>
<evidence type="ECO:0000256" key="12">
    <source>
        <dbReference type="ARBA" id="ARBA00023315"/>
    </source>
</evidence>
<protein>
    <recommendedName>
        <fullName evidence="13">Lipoate-protein ligase B</fullName>
        <ecNumber evidence="4">2.3.1.181</ecNumber>
        <ecNumber evidence="5">5.3.1.24</ecNumber>
    </recommendedName>
    <alternativeName>
        <fullName evidence="14">Lipoyl/octanoyl transferase</fullName>
    </alternativeName>
</protein>
<dbReference type="EMBL" id="OB661184">
    <property type="protein sequence ID" value="CAD7227564.1"/>
    <property type="molecule type" value="Genomic_DNA"/>
</dbReference>
<dbReference type="PANTHER" id="PTHR10993">
    <property type="entry name" value="OCTANOYLTRANSFERASE"/>
    <property type="match status" value="1"/>
</dbReference>
<dbReference type="SUPFAM" id="SSF55681">
    <property type="entry name" value="Class II aaRS and biotin synthetases"/>
    <property type="match status" value="1"/>
</dbReference>
<evidence type="ECO:0000256" key="10">
    <source>
        <dbReference type="ARBA" id="ARBA00023141"/>
    </source>
</evidence>
<evidence type="ECO:0000256" key="13">
    <source>
        <dbReference type="ARBA" id="ARBA00030797"/>
    </source>
</evidence>
<dbReference type="EC" id="5.3.1.24" evidence="5"/>
<dbReference type="UniPathway" id="UPA00538">
    <property type="reaction ID" value="UER00592"/>
</dbReference>
<dbReference type="GO" id="GO:0009249">
    <property type="term" value="P:protein lipoylation"/>
    <property type="evidence" value="ECO:0007669"/>
    <property type="project" value="InterPro"/>
</dbReference>
<dbReference type="GO" id="GO:0000162">
    <property type="term" value="P:L-tryptophan biosynthetic process"/>
    <property type="evidence" value="ECO:0007669"/>
    <property type="project" value="UniProtKB-UniPathway"/>
</dbReference>
<keyword evidence="10" id="KW-0057">Aromatic amino acid biosynthesis</keyword>
<keyword evidence="9" id="KW-0822">Tryptophan biosynthesis</keyword>
<evidence type="ECO:0000256" key="7">
    <source>
        <dbReference type="ARBA" id="ARBA00022605"/>
    </source>
</evidence>
<dbReference type="PANTHER" id="PTHR10993:SF12">
    <property type="entry name" value="OCTANOYLTRANSFERASE"/>
    <property type="match status" value="1"/>
</dbReference>
<dbReference type="OrthoDB" id="524799at2759"/>
<dbReference type="Gene3D" id="3.30.930.10">
    <property type="entry name" value="Bira Bifunctional Protein, Domain 2"/>
    <property type="match status" value="1"/>
</dbReference>
<evidence type="ECO:0000256" key="4">
    <source>
        <dbReference type="ARBA" id="ARBA00012334"/>
    </source>
</evidence>
<dbReference type="EC" id="2.3.1.181" evidence="4"/>
<dbReference type="InterPro" id="IPR045864">
    <property type="entry name" value="aa-tRNA-synth_II/BPL/LPL"/>
</dbReference>
<dbReference type="InterPro" id="IPR020605">
    <property type="entry name" value="Octanoyltransferase_CS"/>
</dbReference>